<comment type="caution">
    <text evidence="1">The sequence shown here is derived from an EMBL/GenBank/DDBJ whole genome shotgun (WGS) entry which is preliminary data.</text>
</comment>
<keyword evidence="2" id="KW-1185">Reference proteome</keyword>
<dbReference type="Proteomes" id="UP000094527">
    <property type="component" value="Unassembled WGS sequence"/>
</dbReference>
<reference evidence="1 2" key="1">
    <citation type="journal article" date="2016" name="Genome Biol. Evol.">
        <title>Gene Family Evolution Reflects Adaptation to Soil Environmental Stressors in the Genome of the Collembolan Orchesella cincta.</title>
        <authorList>
            <person name="Faddeeva-Vakhrusheva A."/>
            <person name="Derks M.F."/>
            <person name="Anvar S.Y."/>
            <person name="Agamennone V."/>
            <person name="Suring W."/>
            <person name="Smit S."/>
            <person name="van Straalen N.M."/>
            <person name="Roelofs D."/>
        </authorList>
    </citation>
    <scope>NUCLEOTIDE SEQUENCE [LARGE SCALE GENOMIC DNA]</scope>
    <source>
        <tissue evidence="1">Mixed pool</tissue>
    </source>
</reference>
<sequence>MAGVLFEDIFDVKDIDPEGKKFDRGGGWRIFVFSSLFSVNGGMYFKIRGISNFRKNCVGGPANIFRPPFHCQ</sequence>
<organism evidence="1 2">
    <name type="scientific">Orchesella cincta</name>
    <name type="common">Springtail</name>
    <name type="synonym">Podura cincta</name>
    <dbReference type="NCBI Taxonomy" id="48709"/>
    <lineage>
        <taxon>Eukaryota</taxon>
        <taxon>Metazoa</taxon>
        <taxon>Ecdysozoa</taxon>
        <taxon>Arthropoda</taxon>
        <taxon>Hexapoda</taxon>
        <taxon>Collembola</taxon>
        <taxon>Entomobryomorpha</taxon>
        <taxon>Entomobryoidea</taxon>
        <taxon>Orchesellidae</taxon>
        <taxon>Orchesellinae</taxon>
        <taxon>Orchesella</taxon>
    </lineage>
</organism>
<keyword evidence="1" id="KW-0240">DNA-directed RNA polymerase</keyword>
<dbReference type="EMBL" id="LJIJ01000211">
    <property type="protein sequence ID" value="ODN00377.1"/>
    <property type="molecule type" value="Genomic_DNA"/>
</dbReference>
<dbReference type="AlphaFoldDB" id="A0A1D2N531"/>
<gene>
    <name evidence="1" type="ORF">Ocin01_06305</name>
</gene>
<evidence type="ECO:0000313" key="2">
    <source>
        <dbReference type="Proteomes" id="UP000094527"/>
    </source>
</evidence>
<name>A0A1D2N531_ORCCI</name>
<keyword evidence="1" id="KW-0804">Transcription</keyword>
<evidence type="ECO:0000313" key="1">
    <source>
        <dbReference type="EMBL" id="ODN00377.1"/>
    </source>
</evidence>
<dbReference type="GO" id="GO:0000428">
    <property type="term" value="C:DNA-directed RNA polymerase complex"/>
    <property type="evidence" value="ECO:0007669"/>
    <property type="project" value="UniProtKB-KW"/>
</dbReference>
<dbReference type="STRING" id="48709.A0A1D2N531"/>
<proteinExistence type="predicted"/>
<protein>
    <submittedName>
        <fullName evidence="1">DNA-directed RNA polymerases I, II, and III subunit RPABC3</fullName>
    </submittedName>
</protein>
<accession>A0A1D2N531</accession>